<sequence>MARERTKPTPQKGSTQSKTPVAQIREWEAQIHDSKKYLNNILLIHEQLQSQAAEVVYAGIHALSRVFAPYVERGAVRSHSETKQSAKENDEASAALEKVNRWLQEQYERFLKTLWARLRSTKEPTLQVALLRVALQLLQKENTVLCRENGYYTFPDELYQNLVTAIVNSVSYSDDFHNVWLTSYLRSYHDLHYYFLKVVGDVFSPDQEVGKSTRRGTSNSSSSLARVNVFRIVESLQPLPSSLDSTCQYWGEDPTHLPNKESAKRSRKKKRTGDRVQPTEPSLPTCPQACRQVFSRAWLAIMSYPLDMDTYKRVLLVMHKQIIPYMEFPHQLFDFLIAAYESGGVVSILALNSLFTLIQEHNLDYPDFYTKLYSLFDRQVMHVKYRARLFRLTTLFLSSSHLPVYVVAAFIKRMARLTLTAPPGAIVAIMPWIYNLLKEHAKCMPMLHRPGETTHGVLLRPQTDEQSGNQDSENSATDHLPIVDWLASDCFDMNTTDPKHSRAMESSLWELKTLQSHYSPVVSSLAKMFSERFNKPPYILEDFLDHTYTTLFKADVERVSKKPPALQAVLPKELFRSGDSFSELWDITGTEAE</sequence>
<keyword evidence="3" id="KW-0472">Membrane</keyword>
<feature type="transmembrane region" description="Helical" evidence="3">
    <location>
        <begin position="389"/>
        <end position="411"/>
    </location>
</feature>
<organism evidence="5 6">
    <name type="scientific">Dispira parvispora</name>
    <dbReference type="NCBI Taxonomy" id="1520584"/>
    <lineage>
        <taxon>Eukaryota</taxon>
        <taxon>Fungi</taxon>
        <taxon>Fungi incertae sedis</taxon>
        <taxon>Zoopagomycota</taxon>
        <taxon>Kickxellomycotina</taxon>
        <taxon>Dimargaritomycetes</taxon>
        <taxon>Dimargaritales</taxon>
        <taxon>Dimargaritaceae</taxon>
        <taxon>Dispira</taxon>
    </lineage>
</organism>
<name>A0A9W8E4K0_9FUNG</name>
<dbReference type="OrthoDB" id="10263185at2759"/>
<dbReference type="Pfam" id="PF03914">
    <property type="entry name" value="CBF"/>
    <property type="match status" value="1"/>
</dbReference>
<dbReference type="GO" id="GO:0042254">
    <property type="term" value="P:ribosome biogenesis"/>
    <property type="evidence" value="ECO:0007669"/>
    <property type="project" value="InterPro"/>
</dbReference>
<reference evidence="5" key="1">
    <citation type="submission" date="2022-07" db="EMBL/GenBank/DDBJ databases">
        <title>Phylogenomic reconstructions and comparative analyses of Kickxellomycotina fungi.</title>
        <authorList>
            <person name="Reynolds N.K."/>
            <person name="Stajich J.E."/>
            <person name="Barry K."/>
            <person name="Grigoriev I.V."/>
            <person name="Crous P."/>
            <person name="Smith M.E."/>
        </authorList>
    </citation>
    <scope>NUCLEOTIDE SEQUENCE</scope>
    <source>
        <strain evidence="5">RSA 1196</strain>
    </source>
</reference>
<protein>
    <submittedName>
        <fullName evidence="5">Maturation and nuclear export of 40S ribosomal subunits interacting protein</fullName>
    </submittedName>
</protein>
<proteinExistence type="inferred from homology"/>
<feature type="region of interest" description="Disordered" evidence="2">
    <location>
        <begin position="252"/>
        <end position="284"/>
    </location>
</feature>
<evidence type="ECO:0000259" key="4">
    <source>
        <dbReference type="Pfam" id="PF03914"/>
    </source>
</evidence>
<feature type="domain" description="CCAAT-binding factor" evidence="4">
    <location>
        <begin position="347"/>
        <end position="526"/>
    </location>
</feature>
<gene>
    <name evidence="5" type="primary">NOC4</name>
    <name evidence="5" type="ORF">IWQ62_001766</name>
</gene>
<feature type="compositionally biased region" description="Polar residues" evidence="2">
    <location>
        <begin position="8"/>
        <end position="20"/>
    </location>
</feature>
<dbReference type="GO" id="GO:0030692">
    <property type="term" value="C:Noc4p-Nop14p complex"/>
    <property type="evidence" value="ECO:0007669"/>
    <property type="project" value="TreeGrafter"/>
</dbReference>
<accession>A0A9W8E4K0</accession>
<dbReference type="GO" id="GO:0032040">
    <property type="term" value="C:small-subunit processome"/>
    <property type="evidence" value="ECO:0007669"/>
    <property type="project" value="TreeGrafter"/>
</dbReference>
<dbReference type="EMBL" id="JANBPY010000313">
    <property type="protein sequence ID" value="KAJ1967587.1"/>
    <property type="molecule type" value="Genomic_DNA"/>
</dbReference>
<dbReference type="PANTHER" id="PTHR12455:SF0">
    <property type="entry name" value="NUCLEOLAR COMPLEX PROTEIN 4 HOMOLOG"/>
    <property type="match status" value="1"/>
</dbReference>
<dbReference type="PANTHER" id="PTHR12455">
    <property type="entry name" value="NUCLEOLAR COMPLEX PROTEIN 4"/>
    <property type="match status" value="1"/>
</dbReference>
<dbReference type="Proteomes" id="UP001150925">
    <property type="component" value="Unassembled WGS sequence"/>
</dbReference>
<keyword evidence="3" id="KW-1133">Transmembrane helix</keyword>
<comment type="similarity">
    <text evidence="1">Belongs to the CBF/MAK21 family.</text>
</comment>
<evidence type="ECO:0000313" key="5">
    <source>
        <dbReference type="EMBL" id="KAJ1967587.1"/>
    </source>
</evidence>
<dbReference type="InterPro" id="IPR027193">
    <property type="entry name" value="Noc4"/>
</dbReference>
<evidence type="ECO:0000256" key="3">
    <source>
        <dbReference type="SAM" id="Phobius"/>
    </source>
</evidence>
<evidence type="ECO:0000256" key="1">
    <source>
        <dbReference type="ARBA" id="ARBA00007797"/>
    </source>
</evidence>
<comment type="caution">
    <text evidence="5">The sequence shown here is derived from an EMBL/GenBank/DDBJ whole genome shotgun (WGS) entry which is preliminary data.</text>
</comment>
<dbReference type="InterPro" id="IPR005612">
    <property type="entry name" value="CCAAT-binding_factor"/>
</dbReference>
<dbReference type="AlphaFoldDB" id="A0A9W8E4K0"/>
<feature type="region of interest" description="Disordered" evidence="2">
    <location>
        <begin position="1"/>
        <end position="21"/>
    </location>
</feature>
<evidence type="ECO:0000256" key="2">
    <source>
        <dbReference type="SAM" id="MobiDB-lite"/>
    </source>
</evidence>
<feature type="compositionally biased region" description="Basic and acidic residues" evidence="2">
    <location>
        <begin position="253"/>
        <end position="264"/>
    </location>
</feature>
<keyword evidence="3" id="KW-0812">Transmembrane</keyword>
<feature type="transmembrane region" description="Helical" evidence="3">
    <location>
        <begin position="417"/>
        <end position="437"/>
    </location>
</feature>
<keyword evidence="6" id="KW-1185">Reference proteome</keyword>
<evidence type="ECO:0000313" key="6">
    <source>
        <dbReference type="Proteomes" id="UP001150925"/>
    </source>
</evidence>